<gene>
    <name evidence="3" type="ORF">IQ249_08975</name>
</gene>
<evidence type="ECO:0000313" key="3">
    <source>
        <dbReference type="EMBL" id="MBE9116025.1"/>
    </source>
</evidence>
<feature type="signal peptide" evidence="1">
    <location>
        <begin position="1"/>
        <end position="28"/>
    </location>
</feature>
<evidence type="ECO:0000259" key="2">
    <source>
        <dbReference type="PROSITE" id="PS51272"/>
    </source>
</evidence>
<dbReference type="AlphaFoldDB" id="A0A8J7JA45"/>
<evidence type="ECO:0000256" key="1">
    <source>
        <dbReference type="SAM" id="SignalP"/>
    </source>
</evidence>
<dbReference type="PANTHER" id="PTHR43308">
    <property type="entry name" value="OUTER MEMBRANE PROTEIN ALPHA-RELATED"/>
    <property type="match status" value="1"/>
</dbReference>
<dbReference type="InterPro" id="IPR051465">
    <property type="entry name" value="Cell_Envelope_Struct_Comp"/>
</dbReference>
<dbReference type="Pfam" id="PF12565">
    <property type="entry name" value="DUF3747"/>
    <property type="match status" value="1"/>
</dbReference>
<reference evidence="3" key="1">
    <citation type="submission" date="2020-10" db="EMBL/GenBank/DDBJ databases">
        <authorList>
            <person name="Castelo-Branco R."/>
            <person name="Eusebio N."/>
            <person name="Adriana R."/>
            <person name="Vieira A."/>
            <person name="Brugerolle De Fraissinette N."/>
            <person name="Rezende De Castro R."/>
            <person name="Schneider M.P."/>
            <person name="Vasconcelos V."/>
            <person name="Leao P.N."/>
        </authorList>
    </citation>
    <scope>NUCLEOTIDE SEQUENCE</scope>
    <source>
        <strain evidence="3">LEGE 07157</strain>
    </source>
</reference>
<feature type="domain" description="SLH" evidence="2">
    <location>
        <begin position="335"/>
        <end position="399"/>
    </location>
</feature>
<accession>A0A8J7JA45</accession>
<comment type="caution">
    <text evidence="3">The sequence shown here is derived from an EMBL/GenBank/DDBJ whole genome shotgun (WGS) entry which is preliminary data.</text>
</comment>
<keyword evidence="4" id="KW-1185">Reference proteome</keyword>
<proteinExistence type="predicted"/>
<dbReference type="Proteomes" id="UP000654482">
    <property type="component" value="Unassembled WGS sequence"/>
</dbReference>
<protein>
    <submittedName>
        <fullName evidence="3">DUF3747 domain-containing protein</fullName>
    </submittedName>
</protein>
<feature type="domain" description="SLH" evidence="2">
    <location>
        <begin position="196"/>
        <end position="260"/>
    </location>
</feature>
<organism evidence="3 4">
    <name type="scientific">Lusitaniella coriacea LEGE 07157</name>
    <dbReference type="NCBI Taxonomy" id="945747"/>
    <lineage>
        <taxon>Bacteria</taxon>
        <taxon>Bacillati</taxon>
        <taxon>Cyanobacteriota</taxon>
        <taxon>Cyanophyceae</taxon>
        <taxon>Spirulinales</taxon>
        <taxon>Lusitaniellaceae</taxon>
        <taxon>Lusitaniella</taxon>
    </lineage>
</organism>
<dbReference type="PROSITE" id="PS51272">
    <property type="entry name" value="SLH"/>
    <property type="match status" value="3"/>
</dbReference>
<dbReference type="EMBL" id="JADEWZ010000011">
    <property type="protein sequence ID" value="MBE9116025.1"/>
    <property type="molecule type" value="Genomic_DNA"/>
</dbReference>
<keyword evidence="1" id="KW-0732">Signal</keyword>
<evidence type="ECO:0000313" key="4">
    <source>
        <dbReference type="Proteomes" id="UP000654482"/>
    </source>
</evidence>
<dbReference type="InterPro" id="IPR022222">
    <property type="entry name" value="DUF3747"/>
</dbReference>
<dbReference type="RefSeq" id="WP_194029122.1">
    <property type="nucleotide sequence ID" value="NZ_JADEWZ010000011.1"/>
</dbReference>
<dbReference type="Pfam" id="PF00395">
    <property type="entry name" value="SLH"/>
    <property type="match status" value="2"/>
</dbReference>
<dbReference type="InterPro" id="IPR001119">
    <property type="entry name" value="SLH_dom"/>
</dbReference>
<name>A0A8J7JA45_9CYAN</name>
<sequence>MKFALPLRLVGLATVAVTSLAPLNAARAASIFDTQEVTQSSFIAVASPFNRGYTLIVMEQLPGKRTCWAEGGTNPVVIDNLWDTFDFSGHCKRNRDSNGYSIRIGDEDYGLQYLLNIVERNGDLLLVGTPRVGVQGSEILIGRTQGISPGTLKFVLEPGWRFTKRVYQGKVLGHVYFTQGNVGTPPPDNGGGGGTPTPSGFRDIGNDIYKTQIEEAVKLGFIAGFPENNTFRPLNPLTREQLVSMAFEALRRIPGVNVPAPTAPAASPFPDVPASRWSAAKIKWARDNDIVKGYLDGTFKPTQNVTRAELIAVMKKAAQYGKTLRGLSPNLAAKQNPVTFSDMSGHWADNLVSEMSAYCGVSSPLNERGTRFNPNTASQRNYAATATLRMLNCVKSEQQ</sequence>
<feature type="domain" description="SLH" evidence="2">
    <location>
        <begin position="265"/>
        <end position="328"/>
    </location>
</feature>
<feature type="chain" id="PRO_5035232767" evidence="1">
    <location>
        <begin position="29"/>
        <end position="399"/>
    </location>
</feature>